<keyword evidence="4" id="KW-1185">Reference proteome</keyword>
<dbReference type="Pfam" id="PF25418">
    <property type="entry name" value="DUF7890"/>
    <property type="match status" value="1"/>
</dbReference>
<feature type="region of interest" description="Disordered" evidence="1">
    <location>
        <begin position="9"/>
        <end position="36"/>
    </location>
</feature>
<dbReference type="PANTHER" id="PTHR35704:SF1">
    <property type="entry name" value="OS02G0254600 PROTEIN"/>
    <property type="match status" value="1"/>
</dbReference>
<dbReference type="PANTHER" id="PTHR35704">
    <property type="entry name" value="OS02G0254600 PROTEIN"/>
    <property type="match status" value="1"/>
</dbReference>
<comment type="caution">
    <text evidence="3">The sequence shown here is derived from an EMBL/GenBank/DDBJ whole genome shotgun (WGS) entry which is preliminary data.</text>
</comment>
<gene>
    <name evidence="3" type="ORF">J5N97_007699</name>
</gene>
<dbReference type="InterPro" id="IPR057212">
    <property type="entry name" value="DUF7890"/>
</dbReference>
<evidence type="ECO:0000313" key="3">
    <source>
        <dbReference type="EMBL" id="KAJ0989343.1"/>
    </source>
</evidence>
<name>A0A9D5HUS0_9LILI</name>
<evidence type="ECO:0000313" key="4">
    <source>
        <dbReference type="Proteomes" id="UP001085076"/>
    </source>
</evidence>
<dbReference type="OrthoDB" id="1077969at2759"/>
<evidence type="ECO:0000259" key="2">
    <source>
        <dbReference type="Pfam" id="PF25418"/>
    </source>
</evidence>
<feature type="domain" description="DUF7890" evidence="2">
    <location>
        <begin position="63"/>
        <end position="102"/>
    </location>
</feature>
<sequence>MGNCLHCMANGAKRSKASTETKKQHGSKNLGNPFKMCMKPRDTRVLQVSSEKKTAAQNGEKGVMRVKIVLTKKEATQLLSQCDGDEEKMKNLLSELEKMKSNNNIGNITFTDRTNGDAWKPGLESIPEGCCVLVF</sequence>
<dbReference type="Proteomes" id="UP001085076">
    <property type="component" value="Miscellaneous, Linkage group lg01"/>
</dbReference>
<accession>A0A9D5HUS0</accession>
<dbReference type="AlphaFoldDB" id="A0A9D5HUS0"/>
<reference evidence="3" key="1">
    <citation type="submission" date="2021-03" db="EMBL/GenBank/DDBJ databases">
        <authorList>
            <person name="Li Z."/>
            <person name="Yang C."/>
        </authorList>
    </citation>
    <scope>NUCLEOTIDE SEQUENCE</scope>
    <source>
        <strain evidence="3">Dzin_1.0</strain>
        <tissue evidence="3">Leaf</tissue>
    </source>
</reference>
<dbReference type="EMBL" id="JAGGNH010000001">
    <property type="protein sequence ID" value="KAJ0989343.1"/>
    <property type="molecule type" value="Genomic_DNA"/>
</dbReference>
<evidence type="ECO:0000256" key="1">
    <source>
        <dbReference type="SAM" id="MobiDB-lite"/>
    </source>
</evidence>
<proteinExistence type="predicted"/>
<reference evidence="3" key="2">
    <citation type="journal article" date="2022" name="Hortic Res">
        <title>The genome of Dioscorea zingiberensis sheds light on the biosynthesis, origin and evolution of the medicinally important diosgenin saponins.</title>
        <authorList>
            <person name="Li Y."/>
            <person name="Tan C."/>
            <person name="Li Z."/>
            <person name="Guo J."/>
            <person name="Li S."/>
            <person name="Chen X."/>
            <person name="Wang C."/>
            <person name="Dai X."/>
            <person name="Yang H."/>
            <person name="Song W."/>
            <person name="Hou L."/>
            <person name="Xu J."/>
            <person name="Tong Z."/>
            <person name="Xu A."/>
            <person name="Yuan X."/>
            <person name="Wang W."/>
            <person name="Yang Q."/>
            <person name="Chen L."/>
            <person name="Sun Z."/>
            <person name="Wang K."/>
            <person name="Pan B."/>
            <person name="Chen J."/>
            <person name="Bao Y."/>
            <person name="Liu F."/>
            <person name="Qi X."/>
            <person name="Gang D.R."/>
            <person name="Wen J."/>
            <person name="Li J."/>
        </authorList>
    </citation>
    <scope>NUCLEOTIDE SEQUENCE</scope>
    <source>
        <strain evidence="3">Dzin_1.0</strain>
    </source>
</reference>
<organism evidence="3 4">
    <name type="scientific">Dioscorea zingiberensis</name>
    <dbReference type="NCBI Taxonomy" id="325984"/>
    <lineage>
        <taxon>Eukaryota</taxon>
        <taxon>Viridiplantae</taxon>
        <taxon>Streptophyta</taxon>
        <taxon>Embryophyta</taxon>
        <taxon>Tracheophyta</taxon>
        <taxon>Spermatophyta</taxon>
        <taxon>Magnoliopsida</taxon>
        <taxon>Liliopsida</taxon>
        <taxon>Dioscoreales</taxon>
        <taxon>Dioscoreaceae</taxon>
        <taxon>Dioscorea</taxon>
    </lineage>
</organism>
<protein>
    <recommendedName>
        <fullName evidence="2">DUF7890 domain-containing protein</fullName>
    </recommendedName>
</protein>